<dbReference type="SUPFAM" id="SSF53254">
    <property type="entry name" value="Phosphoglycerate mutase-like"/>
    <property type="match status" value="1"/>
</dbReference>
<dbReference type="Proteomes" id="UP001205601">
    <property type="component" value="Unassembled WGS sequence"/>
</dbReference>
<evidence type="ECO:0000313" key="2">
    <source>
        <dbReference type="Proteomes" id="UP001205601"/>
    </source>
</evidence>
<name>A0ABT2NMQ9_9RHOB</name>
<dbReference type="EMBL" id="JAOCQF010000002">
    <property type="protein sequence ID" value="MCT8330191.1"/>
    <property type="molecule type" value="Genomic_DNA"/>
</dbReference>
<gene>
    <name evidence="1" type="ORF">N5I32_11750</name>
</gene>
<dbReference type="Gene3D" id="3.40.50.1240">
    <property type="entry name" value="Phosphoglycerate mutase-like"/>
    <property type="match status" value="1"/>
</dbReference>
<accession>A0ABT2NMQ9</accession>
<reference evidence="2" key="1">
    <citation type="submission" date="2023-07" db="EMBL/GenBank/DDBJ databases">
        <title>Defluviimonas sediminis sp. nov., isolated from mangrove sediment.</title>
        <authorList>
            <person name="Liu L."/>
            <person name="Li J."/>
            <person name="Huang Y."/>
            <person name="Pan J."/>
            <person name="Li M."/>
        </authorList>
    </citation>
    <scope>NUCLEOTIDE SEQUENCE [LARGE SCALE GENOMIC DNA]</scope>
    <source>
        <strain evidence="2">FT324</strain>
    </source>
</reference>
<sequence>MGDRRATELILIRHAPALAGGRLCGRTDVPADLGKPADLARLGRMLGVPDHLRVSPALRCRQTLDALWPGRSAKEDAALWEQDFGEWEGRALTDLPDLGPLSGSALAAHRPPGGESFADLCARAGPAIELAAASVGRVAVVAHAGIVRAALAQALGDVAAALAFEVAPLSVTRLRPLAAGGYSVIAVNWTLA</sequence>
<dbReference type="RefSeq" id="WP_261496069.1">
    <property type="nucleotide sequence ID" value="NZ_JAOCQF010000002.1"/>
</dbReference>
<dbReference type="Pfam" id="PF00300">
    <property type="entry name" value="His_Phos_1"/>
    <property type="match status" value="1"/>
</dbReference>
<dbReference type="CDD" id="cd07067">
    <property type="entry name" value="HP_PGM_like"/>
    <property type="match status" value="1"/>
</dbReference>
<comment type="caution">
    <text evidence="1">The sequence shown here is derived from an EMBL/GenBank/DDBJ whole genome shotgun (WGS) entry which is preliminary data.</text>
</comment>
<keyword evidence="2" id="KW-1185">Reference proteome</keyword>
<dbReference type="SMART" id="SM00855">
    <property type="entry name" value="PGAM"/>
    <property type="match status" value="1"/>
</dbReference>
<proteinExistence type="predicted"/>
<organism evidence="1 2">
    <name type="scientific">Albidovulum sediminis</name>
    <dbReference type="NCBI Taxonomy" id="3066345"/>
    <lineage>
        <taxon>Bacteria</taxon>
        <taxon>Pseudomonadati</taxon>
        <taxon>Pseudomonadota</taxon>
        <taxon>Alphaproteobacteria</taxon>
        <taxon>Rhodobacterales</taxon>
        <taxon>Paracoccaceae</taxon>
        <taxon>Albidovulum</taxon>
    </lineage>
</organism>
<evidence type="ECO:0000313" key="1">
    <source>
        <dbReference type="EMBL" id="MCT8330191.1"/>
    </source>
</evidence>
<dbReference type="InterPro" id="IPR029033">
    <property type="entry name" value="His_PPase_superfam"/>
</dbReference>
<protein>
    <submittedName>
        <fullName evidence="1">Histidine phosphatase family protein</fullName>
    </submittedName>
</protein>
<dbReference type="InterPro" id="IPR013078">
    <property type="entry name" value="His_Pase_superF_clade-1"/>
</dbReference>